<gene>
    <name evidence="3" type="ORF">FGU65_12280</name>
</gene>
<dbReference type="Proteomes" id="UP001168338">
    <property type="component" value="Unassembled WGS sequence"/>
</dbReference>
<keyword evidence="4" id="KW-1185">Reference proteome</keyword>
<dbReference type="Pfam" id="PF01609">
    <property type="entry name" value="DDE_Tnp_1"/>
    <property type="match status" value="1"/>
</dbReference>
<dbReference type="EMBL" id="VCYH01000009">
    <property type="protein sequence ID" value="MDN7025654.1"/>
    <property type="molecule type" value="Genomic_DNA"/>
</dbReference>
<evidence type="ECO:0000313" key="3">
    <source>
        <dbReference type="EMBL" id="MDN7025654.1"/>
    </source>
</evidence>
<organism evidence="3 4">
    <name type="scientific">Methanoculleus frigidifontis</name>
    <dbReference type="NCBI Taxonomy" id="2584085"/>
    <lineage>
        <taxon>Archaea</taxon>
        <taxon>Methanobacteriati</taxon>
        <taxon>Methanobacteriota</taxon>
        <taxon>Stenosarchaea group</taxon>
        <taxon>Methanomicrobia</taxon>
        <taxon>Methanomicrobiales</taxon>
        <taxon>Methanomicrobiaceae</taxon>
        <taxon>Methanoculleus</taxon>
    </lineage>
</organism>
<evidence type="ECO:0000313" key="4">
    <source>
        <dbReference type="Proteomes" id="UP001168338"/>
    </source>
</evidence>
<feature type="domain" description="Transposase IS4-like" evidence="2">
    <location>
        <begin position="11"/>
        <end position="63"/>
    </location>
</feature>
<proteinExistence type="predicted"/>
<comment type="caution">
    <text evidence="3">The sequence shown here is derived from an EMBL/GenBank/DDBJ whole genome shotgun (WGS) entry which is preliminary data.</text>
</comment>
<protein>
    <submittedName>
        <fullName evidence="3">Transposase</fullName>
    </submittedName>
</protein>
<evidence type="ECO:0000259" key="2">
    <source>
        <dbReference type="Pfam" id="PF01609"/>
    </source>
</evidence>
<reference evidence="3" key="1">
    <citation type="submission" date="2019-05" db="EMBL/GenBank/DDBJ databases">
        <title>Methanoculleus sp. FWC-SCC1, a methanogenic archaeon isolated from deep marine cold seep.</title>
        <authorList>
            <person name="Chen Y.-W."/>
            <person name="Chen S.-C."/>
            <person name="Teng N.-H."/>
            <person name="Lai M.-C."/>
        </authorList>
    </citation>
    <scope>NUCLEOTIDE SEQUENCE</scope>
    <source>
        <strain evidence="3">FWC-SCC1</strain>
    </source>
</reference>
<accession>A0ABT8MCI0</accession>
<name>A0ABT8MCI0_9EURY</name>
<dbReference type="InterPro" id="IPR002559">
    <property type="entry name" value="Transposase_11"/>
</dbReference>
<sequence>MFHRYQGYPSEKGGSTGYDGYKKVSGNKLSTLVDRHGLPLACTVSPANVHDSQLYEPTLGAFPNAGCSGSSLVHLSRCCLRCTGDPPVQPEETHKKQYSGQQEIPDTPEAGKAVLVRSGTLQEAQRHRTVLQLD</sequence>
<feature type="region of interest" description="Disordered" evidence="1">
    <location>
        <begin position="89"/>
        <end position="108"/>
    </location>
</feature>
<evidence type="ECO:0000256" key="1">
    <source>
        <dbReference type="SAM" id="MobiDB-lite"/>
    </source>
</evidence>